<comment type="subcellular location">
    <subcellularLocation>
        <location evidence="2 10">Cytoplasm</location>
    </subcellularLocation>
    <subcellularLocation>
        <location evidence="1 10">Nucleus</location>
    </subcellularLocation>
</comment>
<dbReference type="GO" id="GO:0000932">
    <property type="term" value="C:P-body"/>
    <property type="evidence" value="ECO:0007669"/>
    <property type="project" value="UniProtKB-UniRule"/>
</dbReference>
<dbReference type="AlphaFoldDB" id="A0A0S4JVV2"/>
<keyword evidence="5 10" id="KW-0678">Repressor</keyword>
<keyword evidence="7 10" id="KW-0805">Transcription regulation</keyword>
<accession>A0A0S4JVV2</accession>
<evidence type="ECO:0000313" key="15">
    <source>
        <dbReference type="EMBL" id="CUG93577.1"/>
    </source>
</evidence>
<feature type="compositionally biased region" description="Low complexity" evidence="12">
    <location>
        <begin position="252"/>
        <end position="357"/>
    </location>
</feature>
<evidence type="ECO:0000256" key="12">
    <source>
        <dbReference type="SAM" id="MobiDB-lite"/>
    </source>
</evidence>
<feature type="domain" description="NOT2/NOT3/NOT5 C-terminal" evidence="14">
    <location>
        <begin position="586"/>
        <end position="713"/>
    </location>
</feature>
<dbReference type="InterPro" id="IPR040168">
    <property type="entry name" value="Not2/3/5"/>
</dbReference>
<dbReference type="GO" id="GO:0005634">
    <property type="term" value="C:nucleus"/>
    <property type="evidence" value="ECO:0007669"/>
    <property type="project" value="UniProtKB-SubCell"/>
</dbReference>
<evidence type="ECO:0000256" key="4">
    <source>
        <dbReference type="ARBA" id="ARBA00022490"/>
    </source>
</evidence>
<feature type="compositionally biased region" description="Basic and acidic residues" evidence="12">
    <location>
        <begin position="226"/>
        <end position="241"/>
    </location>
</feature>
<feature type="region of interest" description="Disordered" evidence="12">
    <location>
        <begin position="212"/>
        <end position="357"/>
    </location>
</feature>
<dbReference type="Proteomes" id="UP000051952">
    <property type="component" value="Unassembled WGS sequence"/>
</dbReference>
<evidence type="ECO:0000256" key="5">
    <source>
        <dbReference type="ARBA" id="ARBA00022491"/>
    </source>
</evidence>
<dbReference type="InterPro" id="IPR038635">
    <property type="entry name" value="CCR4-NOT_su2/3/5_C_sf"/>
</dbReference>
<keyword evidence="6" id="KW-0597">Phosphoprotein</keyword>
<keyword evidence="8 10" id="KW-0804">Transcription</keyword>
<reference evidence="16" key="1">
    <citation type="submission" date="2015-09" db="EMBL/GenBank/DDBJ databases">
        <authorList>
            <consortium name="Pathogen Informatics"/>
        </authorList>
    </citation>
    <scope>NUCLEOTIDE SEQUENCE [LARGE SCALE GENOMIC DNA]</scope>
    <source>
        <strain evidence="16">Lake Konstanz</strain>
    </source>
</reference>
<dbReference type="PIRSF" id="PIRSF005290">
    <property type="entry name" value="NOT_su_3_5"/>
    <property type="match status" value="1"/>
</dbReference>
<dbReference type="EMBL" id="CYKH01002164">
    <property type="protein sequence ID" value="CUG93577.1"/>
    <property type="molecule type" value="Genomic_DNA"/>
</dbReference>
<feature type="region of interest" description="Disordered" evidence="12">
    <location>
        <begin position="144"/>
        <end position="171"/>
    </location>
</feature>
<feature type="compositionally biased region" description="Polar residues" evidence="12">
    <location>
        <begin position="109"/>
        <end position="123"/>
    </location>
</feature>
<feature type="compositionally biased region" description="Low complexity" evidence="12">
    <location>
        <begin position="521"/>
        <end position="537"/>
    </location>
</feature>
<feature type="compositionally biased region" description="Acidic residues" evidence="12">
    <location>
        <begin position="465"/>
        <end position="478"/>
    </location>
</feature>
<sequence length="718" mass="77980">MANPRKVQTDIDKLVKKITEGIEEYEVIYDKFVEAATPALKERFEGDLKKEIKKLQRLREQVKGLVQSSEVKDKKDLEKARRRVEEKMEAFKIVERETKTKAFSKEGLANQTSNQADTPQQRTEGWIKTAISELKEQTETAEFEIQAEGGGAAAGAKKGKKKKEPSDDPREIRLLRLRANTLKLEQLLRAVVNEDLTADEVDEIEDDVQRFIEDNTEEDFEEDLELFDRFDLPDLPPRKDDSDDEDEEKQKAAAAAAVLQKTPATPAAAPPIAAAAPSAASPLAPSVAAAKKVVPAAPTKAPDTPPSSAAKTPLTPAAVAPKSAASPAVATPAAALAPAAAPKKDTPAPVTAAAAPAATPFAKKSIAQVVAAAAAASAPAAAANKAPAAAPPAKSFAAAAAAAAGVSNNSQSATPLSNATATNAASNINTPLSAAARQSSMQQQPSFTSKFSSLDDQLDDNSGLLDDDLDEANDDTFGDDAMPVSNSASLAEMAGNRNMAEFERMRMASKTGQSLMPPRAVSSTDSPDVSSPNQSHAPPVPPQPAAHSPQQPTASTSATATVWSALLKANQPSEEKVAMHRMLDMSLQNLPHPHDVERVRPFVPPNPYQTKPHHPQVVHAGFSSPDMFRRFDPDTLFFVFYYQQQTYQQYLAAKELKRQSFRYHKKFKTWFQRHDKPKESTDEFESGAYLYFDYENGWCQRIKNDFVFKYTYLEDELV</sequence>
<evidence type="ECO:0000256" key="11">
    <source>
        <dbReference type="SAM" id="Coils"/>
    </source>
</evidence>
<feature type="domain" description="CCR4-Not complex component Not N-terminal" evidence="13">
    <location>
        <begin position="5"/>
        <end position="232"/>
    </location>
</feature>
<dbReference type="InterPro" id="IPR012270">
    <property type="entry name" value="CCR4-NOT_su3/5"/>
</dbReference>
<keyword evidence="11" id="KW-0175">Coiled coil</keyword>
<comment type="similarity">
    <text evidence="3 10">Belongs to the CNOT2/3/5 family.</text>
</comment>
<dbReference type="InterPro" id="IPR007282">
    <property type="entry name" value="NOT2/3/5_C"/>
</dbReference>
<feature type="region of interest" description="Disordered" evidence="12">
    <location>
        <begin position="103"/>
        <end position="123"/>
    </location>
</feature>
<dbReference type="VEuPathDB" id="TriTrypDB:BSAL_43580"/>
<dbReference type="OMA" id="YKPQTPY"/>
<keyword evidence="9 10" id="KW-0539">Nucleus</keyword>
<dbReference type="InterPro" id="IPR007207">
    <property type="entry name" value="Not_N"/>
</dbReference>
<keyword evidence="4 10" id="KW-0963">Cytoplasm</keyword>
<feature type="region of interest" description="Disordered" evidence="12">
    <location>
        <begin position="400"/>
        <end position="558"/>
    </location>
</feature>
<gene>
    <name evidence="15" type="ORF">BSAL_43580</name>
</gene>
<feature type="compositionally biased region" description="Acidic residues" evidence="12">
    <location>
        <begin position="214"/>
        <end position="225"/>
    </location>
</feature>
<evidence type="ECO:0000256" key="2">
    <source>
        <dbReference type="ARBA" id="ARBA00004496"/>
    </source>
</evidence>
<evidence type="ECO:0000256" key="8">
    <source>
        <dbReference type="ARBA" id="ARBA00023163"/>
    </source>
</evidence>
<evidence type="ECO:0000256" key="6">
    <source>
        <dbReference type="ARBA" id="ARBA00022553"/>
    </source>
</evidence>
<name>A0A0S4JVV2_BODSA</name>
<keyword evidence="16" id="KW-1185">Reference proteome</keyword>
<feature type="compositionally biased region" description="Low complexity" evidence="12">
    <location>
        <begin position="545"/>
        <end position="558"/>
    </location>
</feature>
<evidence type="ECO:0000256" key="10">
    <source>
        <dbReference type="PIRNR" id="PIRNR005290"/>
    </source>
</evidence>
<evidence type="ECO:0000259" key="13">
    <source>
        <dbReference type="Pfam" id="PF04065"/>
    </source>
</evidence>
<dbReference type="GO" id="GO:0030015">
    <property type="term" value="C:CCR4-NOT core complex"/>
    <property type="evidence" value="ECO:0007669"/>
    <property type="project" value="UniProtKB-UniRule"/>
</dbReference>
<organism evidence="15 16">
    <name type="scientific">Bodo saltans</name>
    <name type="common">Flagellated protozoan</name>
    <dbReference type="NCBI Taxonomy" id="75058"/>
    <lineage>
        <taxon>Eukaryota</taxon>
        <taxon>Discoba</taxon>
        <taxon>Euglenozoa</taxon>
        <taxon>Kinetoplastea</taxon>
        <taxon>Metakinetoplastina</taxon>
        <taxon>Eubodonida</taxon>
        <taxon>Bodonidae</taxon>
        <taxon>Bodo</taxon>
    </lineage>
</organism>
<feature type="coiled-coil region" evidence="11">
    <location>
        <begin position="41"/>
        <end position="97"/>
    </location>
</feature>
<dbReference type="PANTHER" id="PTHR23326">
    <property type="entry name" value="CCR4 NOT-RELATED"/>
    <property type="match status" value="1"/>
</dbReference>
<proteinExistence type="inferred from homology"/>
<protein>
    <submittedName>
        <fullName evidence="15">Uncharacterized protein</fullName>
    </submittedName>
</protein>
<dbReference type="GO" id="GO:0006355">
    <property type="term" value="P:regulation of DNA-templated transcription"/>
    <property type="evidence" value="ECO:0007669"/>
    <property type="project" value="InterPro"/>
</dbReference>
<dbReference type="Pfam" id="PF04153">
    <property type="entry name" value="NOT2_3_5_C"/>
    <property type="match status" value="1"/>
</dbReference>
<dbReference type="Pfam" id="PF04065">
    <property type="entry name" value="Not3"/>
    <property type="match status" value="1"/>
</dbReference>
<evidence type="ECO:0000256" key="9">
    <source>
        <dbReference type="ARBA" id="ARBA00023242"/>
    </source>
</evidence>
<evidence type="ECO:0000256" key="3">
    <source>
        <dbReference type="ARBA" id="ARBA00007682"/>
    </source>
</evidence>
<dbReference type="OrthoDB" id="293823at2759"/>
<evidence type="ECO:0000259" key="14">
    <source>
        <dbReference type="Pfam" id="PF04153"/>
    </source>
</evidence>
<evidence type="ECO:0000313" key="16">
    <source>
        <dbReference type="Proteomes" id="UP000051952"/>
    </source>
</evidence>
<evidence type="ECO:0000256" key="1">
    <source>
        <dbReference type="ARBA" id="ARBA00004123"/>
    </source>
</evidence>
<dbReference type="Gene3D" id="2.30.30.1020">
    <property type="entry name" value="CCR4-NOT complex subunit 2/3/5, C-terminal domain"/>
    <property type="match status" value="1"/>
</dbReference>
<feature type="compositionally biased region" description="Low complexity" evidence="12">
    <location>
        <begin position="400"/>
        <end position="464"/>
    </location>
</feature>
<evidence type="ECO:0000256" key="7">
    <source>
        <dbReference type="ARBA" id="ARBA00023015"/>
    </source>
</evidence>